<dbReference type="Pfam" id="PF06718">
    <property type="entry name" value="DUF1203"/>
    <property type="match status" value="1"/>
</dbReference>
<dbReference type="EMBL" id="JASWJB010000014">
    <property type="protein sequence ID" value="KAK2612611.1"/>
    <property type="molecule type" value="Genomic_DNA"/>
</dbReference>
<evidence type="ECO:0000313" key="2">
    <source>
        <dbReference type="Proteomes" id="UP001251528"/>
    </source>
</evidence>
<comment type="caution">
    <text evidence="1">The sequence shown here is derived from an EMBL/GenBank/DDBJ whole genome shotgun (WGS) entry which is preliminary data.</text>
</comment>
<sequence>MAIGTPEKTSASMLPSMRLNALPTEPTFDKTPPSLLQVVTVDKEGGSPCRRCLRDGSLGDTMILAPYDPFLGDSPYRQPGPIFVHVSPQCEPYKPDGSVPEQLHRRLLSMRAFDASHCMVDTEVVKGDQIVEVSNKMMENDAVTYIHVHYAKAGCFAVRIDRADD</sequence>
<gene>
    <name evidence="1" type="ORF">QQS21_001383</name>
</gene>
<dbReference type="AlphaFoldDB" id="A0AAJ0CXC6"/>
<evidence type="ECO:0008006" key="3">
    <source>
        <dbReference type="Google" id="ProtNLM"/>
    </source>
</evidence>
<protein>
    <recommendedName>
        <fullName evidence="3">DUF1203 domain-containing protein</fullName>
    </recommendedName>
</protein>
<name>A0AAJ0CXC6_9HYPO</name>
<accession>A0AAJ0CXC6</accession>
<proteinExistence type="predicted"/>
<reference evidence="1" key="1">
    <citation type="submission" date="2023-06" db="EMBL/GenBank/DDBJ databases">
        <title>Conoideocrella luteorostrata (Hypocreales: Clavicipitaceae), a potential biocontrol fungus for elongate hemlock scale in United States Christmas tree production areas.</title>
        <authorList>
            <person name="Barrett H."/>
            <person name="Lovett B."/>
            <person name="Macias A.M."/>
            <person name="Stajich J.E."/>
            <person name="Kasson M.T."/>
        </authorList>
    </citation>
    <scope>NUCLEOTIDE SEQUENCE</scope>
    <source>
        <strain evidence="1">ARSEF 14590</strain>
    </source>
</reference>
<evidence type="ECO:0000313" key="1">
    <source>
        <dbReference type="EMBL" id="KAK2612611.1"/>
    </source>
</evidence>
<keyword evidence="2" id="KW-1185">Reference proteome</keyword>
<dbReference type="InterPro" id="IPR009593">
    <property type="entry name" value="DUF1203"/>
</dbReference>
<dbReference type="Proteomes" id="UP001251528">
    <property type="component" value="Unassembled WGS sequence"/>
</dbReference>
<organism evidence="1 2">
    <name type="scientific">Conoideocrella luteorostrata</name>
    <dbReference type="NCBI Taxonomy" id="1105319"/>
    <lineage>
        <taxon>Eukaryota</taxon>
        <taxon>Fungi</taxon>
        <taxon>Dikarya</taxon>
        <taxon>Ascomycota</taxon>
        <taxon>Pezizomycotina</taxon>
        <taxon>Sordariomycetes</taxon>
        <taxon>Hypocreomycetidae</taxon>
        <taxon>Hypocreales</taxon>
        <taxon>Clavicipitaceae</taxon>
        <taxon>Conoideocrella</taxon>
    </lineage>
</organism>